<evidence type="ECO:0000313" key="2">
    <source>
        <dbReference type="Proteomes" id="UP001445076"/>
    </source>
</evidence>
<dbReference type="EMBL" id="JARKIK010000093">
    <property type="protein sequence ID" value="KAK8722913.1"/>
    <property type="molecule type" value="Genomic_DNA"/>
</dbReference>
<dbReference type="Proteomes" id="UP001445076">
    <property type="component" value="Unassembled WGS sequence"/>
</dbReference>
<reference evidence="1 2" key="1">
    <citation type="journal article" date="2024" name="BMC Genomics">
        <title>Genome assembly of redclaw crayfish (Cherax quadricarinatus) provides insights into its immune adaptation and hypoxia tolerance.</title>
        <authorList>
            <person name="Liu Z."/>
            <person name="Zheng J."/>
            <person name="Li H."/>
            <person name="Fang K."/>
            <person name="Wang S."/>
            <person name="He J."/>
            <person name="Zhou D."/>
            <person name="Weng S."/>
            <person name="Chi M."/>
            <person name="Gu Z."/>
            <person name="He J."/>
            <person name="Li F."/>
            <person name="Wang M."/>
        </authorList>
    </citation>
    <scope>NUCLEOTIDE SEQUENCE [LARGE SCALE GENOMIC DNA]</scope>
    <source>
        <strain evidence="1">ZL_2023a</strain>
    </source>
</reference>
<protein>
    <submittedName>
        <fullName evidence="1">Uncharacterized protein</fullName>
    </submittedName>
</protein>
<gene>
    <name evidence="1" type="ORF">OTU49_012119</name>
</gene>
<comment type="caution">
    <text evidence="1">The sequence shown here is derived from an EMBL/GenBank/DDBJ whole genome shotgun (WGS) entry which is preliminary data.</text>
</comment>
<keyword evidence="2" id="KW-1185">Reference proteome</keyword>
<accession>A0AAW0W0G8</accession>
<feature type="non-terminal residue" evidence="1">
    <location>
        <position position="204"/>
    </location>
</feature>
<name>A0AAW0W0G8_CHEQU</name>
<organism evidence="1 2">
    <name type="scientific">Cherax quadricarinatus</name>
    <name type="common">Australian red claw crayfish</name>
    <dbReference type="NCBI Taxonomy" id="27406"/>
    <lineage>
        <taxon>Eukaryota</taxon>
        <taxon>Metazoa</taxon>
        <taxon>Ecdysozoa</taxon>
        <taxon>Arthropoda</taxon>
        <taxon>Crustacea</taxon>
        <taxon>Multicrustacea</taxon>
        <taxon>Malacostraca</taxon>
        <taxon>Eumalacostraca</taxon>
        <taxon>Eucarida</taxon>
        <taxon>Decapoda</taxon>
        <taxon>Pleocyemata</taxon>
        <taxon>Astacidea</taxon>
        <taxon>Parastacoidea</taxon>
        <taxon>Parastacidae</taxon>
        <taxon>Cherax</taxon>
    </lineage>
</organism>
<feature type="non-terminal residue" evidence="1">
    <location>
        <position position="1"/>
    </location>
</feature>
<sequence length="204" mass="22325">DVDQAVVLIDGVREDEEEEDDDERSPLLGGNECDGVAGLSLPLNMSRRASSHIGLLMENGETHQSMETTVANFLRSKSDSCHLASTLTTSSPGDTDRLLDGAETMMTTDPELRDVANHFVTEILTRAQLEASKKLPTTTDKVVLDADKLKSDERLMEVVRRFVSDIMTKAKAEAWDSMRQIQTNNNNVLTVKDEAAAATAVTSE</sequence>
<evidence type="ECO:0000313" key="1">
    <source>
        <dbReference type="EMBL" id="KAK8722913.1"/>
    </source>
</evidence>
<dbReference type="AlphaFoldDB" id="A0AAW0W0G8"/>
<proteinExistence type="predicted"/>